<feature type="non-terminal residue" evidence="2">
    <location>
        <position position="1"/>
    </location>
</feature>
<dbReference type="InterPro" id="IPR003879">
    <property type="entry name" value="Butyrophylin_SPRY"/>
</dbReference>
<dbReference type="PROSITE" id="PS50188">
    <property type="entry name" value="B302_SPRY"/>
    <property type="match status" value="1"/>
</dbReference>
<organism evidence="2 3">
    <name type="scientific">Pedionomus torquatus</name>
    <name type="common">Plains-wanderer</name>
    <dbReference type="NCBI Taxonomy" id="227192"/>
    <lineage>
        <taxon>Eukaryota</taxon>
        <taxon>Metazoa</taxon>
        <taxon>Chordata</taxon>
        <taxon>Craniata</taxon>
        <taxon>Vertebrata</taxon>
        <taxon>Euteleostomi</taxon>
        <taxon>Archelosauria</taxon>
        <taxon>Archosauria</taxon>
        <taxon>Dinosauria</taxon>
        <taxon>Saurischia</taxon>
        <taxon>Theropoda</taxon>
        <taxon>Coelurosauria</taxon>
        <taxon>Aves</taxon>
        <taxon>Neognathae</taxon>
        <taxon>Neoaves</taxon>
        <taxon>Charadriiformes</taxon>
        <taxon>Pedionomidae</taxon>
        <taxon>Pedionomus</taxon>
    </lineage>
</organism>
<dbReference type="InterPro" id="IPR043136">
    <property type="entry name" value="B30.2/SPRY_sf"/>
</dbReference>
<dbReference type="AlphaFoldDB" id="A0A7K6N8C7"/>
<comment type="caution">
    <text evidence="2">The sequence shown here is derived from an EMBL/GenBank/DDBJ whole genome shotgun (WGS) entry which is preliminary data.</text>
</comment>
<dbReference type="FunFam" id="2.60.120.920:FF:000004">
    <property type="entry name" value="Butyrophilin subfamily 1 member A1"/>
    <property type="match status" value="1"/>
</dbReference>
<name>A0A7K6N8C7_PEDTO</name>
<dbReference type="Proteomes" id="UP000565207">
    <property type="component" value="Unassembled WGS sequence"/>
</dbReference>
<dbReference type="EMBL" id="VZRU01005230">
    <property type="protein sequence ID" value="NWW45415.1"/>
    <property type="molecule type" value="Genomic_DNA"/>
</dbReference>
<evidence type="ECO:0000259" key="1">
    <source>
        <dbReference type="PROSITE" id="PS50188"/>
    </source>
</evidence>
<gene>
    <name evidence="2" type="primary">Btn1a1_0</name>
    <name evidence="2" type="ORF">PEDTOR_R03603</name>
</gene>
<dbReference type="Gene3D" id="2.60.120.920">
    <property type="match status" value="1"/>
</dbReference>
<dbReference type="PRINTS" id="PR01407">
    <property type="entry name" value="BUTYPHLNCDUF"/>
</dbReference>
<sequence>APAQMTLDPETANGRLYLSEDCKSVRWDRLQQDLPSNPRRFKILSCVLGSRGFTSGRQSWDVEFHREGTWGIGVAKESVPKDRIFHLKAKDGVWALSHNRNGYMALTSPDVTPLALHRVPKRVRICLDYKEGRVVFFDAESREQIFAFPKASFRGERVFPWFMLGGDTHLKLL</sequence>
<keyword evidence="3" id="KW-1185">Reference proteome</keyword>
<feature type="non-terminal residue" evidence="2">
    <location>
        <position position="173"/>
    </location>
</feature>
<dbReference type="InterPro" id="IPR013320">
    <property type="entry name" value="ConA-like_dom_sf"/>
</dbReference>
<dbReference type="InterPro" id="IPR006574">
    <property type="entry name" value="PRY"/>
</dbReference>
<dbReference type="SMART" id="SM00449">
    <property type="entry name" value="SPRY"/>
    <property type="match status" value="1"/>
</dbReference>
<reference evidence="2 3" key="1">
    <citation type="submission" date="2019-09" db="EMBL/GenBank/DDBJ databases">
        <title>Bird 10,000 Genomes (B10K) Project - Family phase.</title>
        <authorList>
            <person name="Zhang G."/>
        </authorList>
    </citation>
    <scope>NUCLEOTIDE SEQUENCE [LARGE SCALE GENOMIC DNA]</scope>
    <source>
        <strain evidence="2">B10K-DU-029-80</strain>
        <tissue evidence="2">Muscle</tissue>
    </source>
</reference>
<dbReference type="InterPro" id="IPR003877">
    <property type="entry name" value="SPRY_dom"/>
</dbReference>
<dbReference type="PANTHER" id="PTHR24103">
    <property type="entry name" value="E3 UBIQUITIN-PROTEIN LIGASE TRIM"/>
    <property type="match status" value="1"/>
</dbReference>
<dbReference type="SMART" id="SM00589">
    <property type="entry name" value="PRY"/>
    <property type="match status" value="1"/>
</dbReference>
<accession>A0A7K6N8C7</accession>
<proteinExistence type="predicted"/>
<dbReference type="InterPro" id="IPR050143">
    <property type="entry name" value="TRIM/RBCC"/>
</dbReference>
<dbReference type="Pfam" id="PF00622">
    <property type="entry name" value="SPRY"/>
    <property type="match status" value="1"/>
</dbReference>
<feature type="domain" description="B30.2/SPRY" evidence="1">
    <location>
        <begin position="1"/>
        <end position="173"/>
    </location>
</feature>
<dbReference type="SUPFAM" id="SSF49899">
    <property type="entry name" value="Concanavalin A-like lectins/glucanases"/>
    <property type="match status" value="1"/>
</dbReference>
<protein>
    <submittedName>
        <fullName evidence="2">BT1A1 protein</fullName>
    </submittedName>
</protein>
<dbReference type="Pfam" id="PF13765">
    <property type="entry name" value="PRY"/>
    <property type="match status" value="1"/>
</dbReference>
<evidence type="ECO:0000313" key="3">
    <source>
        <dbReference type="Proteomes" id="UP000565207"/>
    </source>
</evidence>
<dbReference type="InterPro" id="IPR001870">
    <property type="entry name" value="B30.2/SPRY"/>
</dbReference>
<evidence type="ECO:0000313" key="2">
    <source>
        <dbReference type="EMBL" id="NWW45415.1"/>
    </source>
</evidence>